<dbReference type="Proteomes" id="UP001177898">
    <property type="component" value="Unassembled WGS sequence"/>
</dbReference>
<keyword evidence="3" id="KW-1185">Reference proteome</keyword>
<reference evidence="2" key="1">
    <citation type="submission" date="2023-08" db="EMBL/GenBank/DDBJ databases">
        <title>Functional annotation and safety assessment of Bacillus stercoris.</title>
        <authorList>
            <person name="Pandit N.T."/>
            <person name="Ahir S.V."/>
            <person name="Chauhan D.A."/>
            <person name="Bose A."/>
            <person name="Dunlap C."/>
            <person name="Doshi J.A."/>
        </authorList>
    </citation>
    <scope>NUCLEOTIDE SEQUENCE</scope>
    <source>
        <strain evidence="2">ZBMF30</strain>
    </source>
</reference>
<evidence type="ECO:0000313" key="2">
    <source>
        <dbReference type="EMBL" id="MDQ1852599.1"/>
    </source>
</evidence>
<protein>
    <submittedName>
        <fullName evidence="2">Uncharacterized protein</fullName>
    </submittedName>
</protein>
<proteinExistence type="predicted"/>
<evidence type="ECO:0000256" key="1">
    <source>
        <dbReference type="SAM" id="MobiDB-lite"/>
    </source>
</evidence>
<name>A0ABU0V7P6_9BACI</name>
<feature type="region of interest" description="Disordered" evidence="1">
    <location>
        <begin position="93"/>
        <end position="115"/>
    </location>
</feature>
<comment type="caution">
    <text evidence="2">The sequence shown here is derived from an EMBL/GenBank/DDBJ whole genome shotgun (WGS) entry which is preliminary data.</text>
</comment>
<gene>
    <name evidence="2" type="ORF">RAQ16_09520</name>
</gene>
<evidence type="ECO:0000313" key="3">
    <source>
        <dbReference type="Proteomes" id="UP001177898"/>
    </source>
</evidence>
<dbReference type="RefSeq" id="WP_227099069.1">
    <property type="nucleotide sequence ID" value="NZ_JAJCUA010000002.1"/>
</dbReference>
<dbReference type="EMBL" id="JAVCYS010000004">
    <property type="protein sequence ID" value="MDQ1852599.1"/>
    <property type="molecule type" value="Genomic_DNA"/>
</dbReference>
<organism evidence="2 3">
    <name type="scientific">Bacillus stercoris</name>
    <dbReference type="NCBI Taxonomy" id="2054641"/>
    <lineage>
        <taxon>Bacteria</taxon>
        <taxon>Bacillati</taxon>
        <taxon>Bacillota</taxon>
        <taxon>Bacilli</taxon>
        <taxon>Bacillales</taxon>
        <taxon>Bacillaceae</taxon>
        <taxon>Bacillus</taxon>
    </lineage>
</organism>
<sequence length="115" mass="12494">MKRFSPSFFIGSISIGTVEGASCVNLGNNLPSGFVNYKKQNQGFGSISGDHNDIHDILATIEENGTQDAFHYEGGLQGKNEQVLEQIEQEMLASGLDIEEQDEEKINGDGPDSLM</sequence>
<accession>A0ABU0V7P6</accession>